<evidence type="ECO:0000313" key="1">
    <source>
        <dbReference type="EMBL" id="KAF5778946.1"/>
    </source>
</evidence>
<reference evidence="1" key="1">
    <citation type="journal article" date="2017" name="Nature">
        <title>The sunflower genome provides insights into oil metabolism, flowering and Asterid evolution.</title>
        <authorList>
            <person name="Badouin H."/>
            <person name="Gouzy J."/>
            <person name="Grassa C.J."/>
            <person name="Murat F."/>
            <person name="Staton S.E."/>
            <person name="Cottret L."/>
            <person name="Lelandais-Briere C."/>
            <person name="Owens G.L."/>
            <person name="Carrere S."/>
            <person name="Mayjonade B."/>
            <person name="Legrand L."/>
            <person name="Gill N."/>
            <person name="Kane N.C."/>
            <person name="Bowers J.E."/>
            <person name="Hubner S."/>
            <person name="Bellec A."/>
            <person name="Berard A."/>
            <person name="Berges H."/>
            <person name="Blanchet N."/>
            <person name="Boniface M.C."/>
            <person name="Brunel D."/>
            <person name="Catrice O."/>
            <person name="Chaidir N."/>
            <person name="Claudel C."/>
            <person name="Donnadieu C."/>
            <person name="Faraut T."/>
            <person name="Fievet G."/>
            <person name="Helmstetter N."/>
            <person name="King M."/>
            <person name="Knapp S.J."/>
            <person name="Lai Z."/>
            <person name="Le Paslier M.C."/>
            <person name="Lippi Y."/>
            <person name="Lorenzon L."/>
            <person name="Mandel J.R."/>
            <person name="Marage G."/>
            <person name="Marchand G."/>
            <person name="Marquand E."/>
            <person name="Bret-Mestries E."/>
            <person name="Morien E."/>
            <person name="Nambeesan S."/>
            <person name="Nguyen T."/>
            <person name="Pegot-Espagnet P."/>
            <person name="Pouilly N."/>
            <person name="Raftis F."/>
            <person name="Sallet E."/>
            <person name="Schiex T."/>
            <person name="Thomas J."/>
            <person name="Vandecasteele C."/>
            <person name="Vares D."/>
            <person name="Vear F."/>
            <person name="Vautrin S."/>
            <person name="Crespi M."/>
            <person name="Mangin B."/>
            <person name="Burke J.M."/>
            <person name="Salse J."/>
            <person name="Munos S."/>
            <person name="Vincourt P."/>
            <person name="Rieseberg L.H."/>
            <person name="Langlade N.B."/>
        </authorList>
    </citation>
    <scope>NUCLEOTIDE SEQUENCE</scope>
    <source>
        <tissue evidence="1">Leaves</tissue>
    </source>
</reference>
<accession>A0A9K3HII8</accession>
<comment type="caution">
    <text evidence="1">The sequence shown here is derived from an EMBL/GenBank/DDBJ whole genome shotgun (WGS) entry which is preliminary data.</text>
</comment>
<reference evidence="1" key="2">
    <citation type="submission" date="2020-06" db="EMBL/GenBank/DDBJ databases">
        <title>Helianthus annuus Genome sequencing and assembly Release 2.</title>
        <authorList>
            <person name="Gouzy J."/>
            <person name="Langlade N."/>
            <person name="Munos S."/>
        </authorList>
    </citation>
    <scope>NUCLEOTIDE SEQUENCE</scope>
    <source>
        <tissue evidence="1">Leaves</tissue>
    </source>
</reference>
<keyword evidence="2" id="KW-1185">Reference proteome</keyword>
<dbReference type="AlphaFoldDB" id="A0A9K3HII8"/>
<dbReference type="EMBL" id="MNCJ02000327">
    <property type="protein sequence ID" value="KAF5778946.1"/>
    <property type="molecule type" value="Genomic_DNA"/>
</dbReference>
<dbReference type="Gramene" id="mRNA:HanXRQr2_Chr12g0553581">
    <property type="protein sequence ID" value="mRNA:HanXRQr2_Chr12g0553581"/>
    <property type="gene ID" value="HanXRQr2_Chr12g0553581"/>
</dbReference>
<name>A0A9K3HII8_HELAN</name>
<evidence type="ECO:0000313" key="2">
    <source>
        <dbReference type="Proteomes" id="UP000215914"/>
    </source>
</evidence>
<protein>
    <submittedName>
        <fullName evidence="1">Uncharacterized protein</fullName>
    </submittedName>
</protein>
<sequence length="96" mass="11119">MQLREQMQQLQSALYVAGQPPSDFDADKNERHQSTLQFATNLLLQMSSSHQSKGVEVVLFTMGLTWQPHQQVRSQLDQPYPMARKLARFHSRRHVA</sequence>
<gene>
    <name evidence="1" type="ORF">HanXRQr2_Chr12g0553581</name>
</gene>
<proteinExistence type="predicted"/>
<organism evidence="1 2">
    <name type="scientific">Helianthus annuus</name>
    <name type="common">Common sunflower</name>
    <dbReference type="NCBI Taxonomy" id="4232"/>
    <lineage>
        <taxon>Eukaryota</taxon>
        <taxon>Viridiplantae</taxon>
        <taxon>Streptophyta</taxon>
        <taxon>Embryophyta</taxon>
        <taxon>Tracheophyta</taxon>
        <taxon>Spermatophyta</taxon>
        <taxon>Magnoliopsida</taxon>
        <taxon>eudicotyledons</taxon>
        <taxon>Gunneridae</taxon>
        <taxon>Pentapetalae</taxon>
        <taxon>asterids</taxon>
        <taxon>campanulids</taxon>
        <taxon>Asterales</taxon>
        <taxon>Asteraceae</taxon>
        <taxon>Asteroideae</taxon>
        <taxon>Heliantheae alliance</taxon>
        <taxon>Heliantheae</taxon>
        <taxon>Helianthus</taxon>
    </lineage>
</organism>
<dbReference type="Proteomes" id="UP000215914">
    <property type="component" value="Unassembled WGS sequence"/>
</dbReference>